<name>A0A0A9C4B6_ARUDO</name>
<evidence type="ECO:0000313" key="1">
    <source>
        <dbReference type="EMBL" id="JAD68225.1"/>
    </source>
</evidence>
<dbReference type="EMBL" id="GBRH01229670">
    <property type="protein sequence ID" value="JAD68225.1"/>
    <property type="molecule type" value="Transcribed_RNA"/>
</dbReference>
<proteinExistence type="predicted"/>
<sequence length="46" mass="5001">MHQGVAQLVTPEHTKLKKITPYASLQGSYANVADNVTTADELAIFK</sequence>
<reference evidence="1" key="2">
    <citation type="journal article" date="2015" name="Data Brief">
        <title>Shoot transcriptome of the giant reed, Arundo donax.</title>
        <authorList>
            <person name="Barrero R.A."/>
            <person name="Guerrero F.D."/>
            <person name="Moolhuijzen P."/>
            <person name="Goolsby J.A."/>
            <person name="Tidwell J."/>
            <person name="Bellgard S.E."/>
            <person name="Bellgard M.I."/>
        </authorList>
    </citation>
    <scope>NUCLEOTIDE SEQUENCE</scope>
    <source>
        <tissue evidence="1">Shoot tissue taken approximately 20 cm above the soil surface</tissue>
    </source>
</reference>
<reference evidence="1" key="1">
    <citation type="submission" date="2014-09" db="EMBL/GenBank/DDBJ databases">
        <authorList>
            <person name="Magalhaes I.L.F."/>
            <person name="Oliveira U."/>
            <person name="Santos F.R."/>
            <person name="Vidigal T.H.D.A."/>
            <person name="Brescovit A.D."/>
            <person name="Santos A.J."/>
        </authorList>
    </citation>
    <scope>NUCLEOTIDE SEQUENCE</scope>
    <source>
        <tissue evidence="1">Shoot tissue taken approximately 20 cm above the soil surface</tissue>
    </source>
</reference>
<accession>A0A0A9C4B6</accession>
<organism evidence="1">
    <name type="scientific">Arundo donax</name>
    <name type="common">Giant reed</name>
    <name type="synonym">Donax arundinaceus</name>
    <dbReference type="NCBI Taxonomy" id="35708"/>
    <lineage>
        <taxon>Eukaryota</taxon>
        <taxon>Viridiplantae</taxon>
        <taxon>Streptophyta</taxon>
        <taxon>Embryophyta</taxon>
        <taxon>Tracheophyta</taxon>
        <taxon>Spermatophyta</taxon>
        <taxon>Magnoliopsida</taxon>
        <taxon>Liliopsida</taxon>
        <taxon>Poales</taxon>
        <taxon>Poaceae</taxon>
        <taxon>PACMAD clade</taxon>
        <taxon>Arundinoideae</taxon>
        <taxon>Arundineae</taxon>
        <taxon>Arundo</taxon>
    </lineage>
</organism>
<dbReference type="AlphaFoldDB" id="A0A0A9C4B6"/>
<protein>
    <submittedName>
        <fullName evidence="1">Uncharacterized protein</fullName>
    </submittedName>
</protein>